<dbReference type="InterPro" id="IPR040042">
    <property type="entry name" value="Branching_enz_MT3115-like"/>
</dbReference>
<evidence type="ECO:0000259" key="7">
    <source>
        <dbReference type="Pfam" id="PF00534"/>
    </source>
</evidence>
<dbReference type="EMBL" id="CP026520">
    <property type="protein sequence ID" value="QAV17220.1"/>
    <property type="molecule type" value="Genomic_DNA"/>
</dbReference>
<evidence type="ECO:0000256" key="4">
    <source>
        <dbReference type="PIRSR" id="PIRSR640042-2"/>
    </source>
</evidence>
<dbReference type="KEGG" id="pchi:PC41400_05895"/>
<evidence type="ECO:0000256" key="5">
    <source>
        <dbReference type="RuleBase" id="RU361196"/>
    </source>
</evidence>
<gene>
    <name evidence="11" type="ORF">M5X16_06665</name>
    <name evidence="12" type="ORF">PC41400_05895</name>
</gene>
<evidence type="ECO:0000313" key="13">
    <source>
        <dbReference type="Proteomes" id="UP000288943"/>
    </source>
</evidence>
<dbReference type="InterPro" id="IPR011330">
    <property type="entry name" value="Glyco_hydro/deAcase_b/a-brl"/>
</dbReference>
<dbReference type="Gene3D" id="3.20.110.10">
    <property type="entry name" value="Glycoside hydrolase 38, N terminal domain"/>
    <property type="match status" value="2"/>
</dbReference>
<dbReference type="Gene3D" id="3.40.50.2000">
    <property type="entry name" value="Glycogen Phosphorylase B"/>
    <property type="match status" value="2"/>
</dbReference>
<dbReference type="GO" id="GO:0030979">
    <property type="term" value="P:alpha-glucan biosynthetic process"/>
    <property type="evidence" value="ECO:0007669"/>
    <property type="project" value="InterPro"/>
</dbReference>
<keyword evidence="2 5" id="KW-0119">Carbohydrate metabolism</keyword>
<feature type="active site" description="Nucleophile" evidence="3">
    <location>
        <position position="191"/>
    </location>
</feature>
<dbReference type="InterPro" id="IPR004300">
    <property type="entry name" value="Glyco_hydro_57_N"/>
</dbReference>
<dbReference type="InterPro" id="IPR028098">
    <property type="entry name" value="Glyco_trans_4-like_N"/>
</dbReference>
<dbReference type="PANTHER" id="PTHR41695:SF1">
    <property type="entry name" value="1,4-ALPHA-GLUCAN BRANCHING ENZYME TK1436"/>
    <property type="match status" value="1"/>
</dbReference>
<feature type="binding site" evidence="4">
    <location>
        <position position="641"/>
    </location>
    <ligand>
        <name>substrate</name>
    </ligand>
</feature>
<evidence type="ECO:0000259" key="9">
    <source>
        <dbReference type="Pfam" id="PF09210"/>
    </source>
</evidence>
<dbReference type="GO" id="GO:0005576">
    <property type="term" value="C:extracellular region"/>
    <property type="evidence" value="ECO:0007669"/>
    <property type="project" value="TreeGrafter"/>
</dbReference>
<sequence length="1184" mass="128158">MSVSQPVSALLVFHAHLPYVYRPGSGLTLEEYWFHEAMCDVYLPFADCMDRLLNGKVCSAVTLSVSPVLLSMWENPDLQQRTREILKRRVELGHKEKERLADKPGPASLASRYAGRYTDMLALFDKIDGKIIPRLRLYADHGLIQLIPAAATHPFLPLFKTEEAAFAQLYTAVTEFRRYFGFAPSGIWLPECGYTPMLEPILLRLGLRFTILEAPEDKAGDSGQGPAAPYVTPDGLRVFTRDAAASALVWSRDSGYPGHPDYREYYRDIGYELGRGTPAEQAYIRPYVLPDGTSVATGYKYCRITGAAGGADEAGGKAPYDAGRAAELAAVHARHFLASLGAAEPATTGGAAVDAAGSAADWAAAVPTVQAAAGLASPASAAAKRQPAEAPPASAPAGDAARQTRAELSDAELRYDRQASCAAPEAEPVRLSASYAGESGARPQAASVSEARLLPPRPVAVCAFDLELFGHWWHEGPLWLETLLREGDREQRRRYTASGSHSGPSLPDSEKQPVFLTPSLYEKRYAFGKGTAPVLSSWGRGGDARVWLNPATDWMYPLLHAAEEAMALAAARAARTDTAARKAHQALNVELDAISSSDPFSFYSSDPGPNRRDDENLSHTAITDRILRQAARELMLAQSSDWAFMIEAGEMAGYAAGRFHEHRNNFYQLLPILDDIDERQPAVLSPEKLELLHRMERSASLFPDVNWRAYLTGYLSETLAGKKRSQAPASALAAPLLEEQTAAQESETGKPSAGSSQAKPPAANSFTTGPNTGKKTSLRVLVLAWEFPPHLIGGLGRAVGDLTAQLARDGHTVHVITCRRDDEASDSLWNGVHVHRVEVLQSPESPAFLDWVFRLNIAMILRMERLLEENQELRFDILHAHDWLVYYAARDCRQALRLPLVATLHATEHGRKLGRLDDPVSRKIHAAESSLAELADKLIVCSDSMAEEVTSLFNLKKSGVTVIPNGLPAASDAESSRKPHPAPACAGDSGRTLRSAFAKRRILYLGRLVPEKNVPLLLAAFPYVLEQFPETELVIAGTGPEAASLSGLAAPFGDRVRFTGFADEAAKAELLAEADVCAIPSLYEPFGIVALEAMRAGVPLVAADTGGLAGLVEDGVDGFRLPPADPRAWAGKICLLLGDPELAALFTKRASAKLHTCFNMKEIGAATANVYQSAINCQRSTKTC</sequence>
<proteinExistence type="inferred from homology"/>
<dbReference type="PANTHER" id="PTHR41695">
    <property type="entry name" value="1,4-ALPHA-GLUCAN BRANCHING ENZYME RV3031-RELATED"/>
    <property type="match status" value="1"/>
</dbReference>
<dbReference type="RefSeq" id="WP_042229769.1">
    <property type="nucleotide sequence ID" value="NZ_CP026520.1"/>
</dbReference>
<comment type="similarity">
    <text evidence="1 5">Belongs to the glycosyl hydrolase 57 family.</text>
</comment>
<evidence type="ECO:0000313" key="14">
    <source>
        <dbReference type="Proteomes" id="UP001527202"/>
    </source>
</evidence>
<dbReference type="SUPFAM" id="SSF88713">
    <property type="entry name" value="Glycoside hydrolase/deacetylase"/>
    <property type="match status" value="2"/>
</dbReference>
<dbReference type="Gene3D" id="1.20.1430.10">
    <property type="entry name" value="Families 57/38 glycoside transferase, middle domain"/>
    <property type="match status" value="1"/>
</dbReference>
<dbReference type="Proteomes" id="UP000288943">
    <property type="component" value="Chromosome"/>
</dbReference>
<dbReference type="InterPro" id="IPR028995">
    <property type="entry name" value="Glyco_hydro_57/38_cen_sf"/>
</dbReference>
<name>A0A410WSD5_9BACL</name>
<dbReference type="GO" id="GO:0003844">
    <property type="term" value="F:1,4-alpha-glucan branching enzyme activity"/>
    <property type="evidence" value="ECO:0007669"/>
    <property type="project" value="InterPro"/>
</dbReference>
<dbReference type="Proteomes" id="UP001527202">
    <property type="component" value="Unassembled WGS sequence"/>
</dbReference>
<evidence type="ECO:0000256" key="6">
    <source>
        <dbReference type="SAM" id="MobiDB-lite"/>
    </source>
</evidence>
<feature type="domain" description="Glycosyltransferase subfamily 4-like N-terminal" evidence="10">
    <location>
        <begin position="792"/>
        <end position="967"/>
    </location>
</feature>
<dbReference type="InterPro" id="IPR015293">
    <property type="entry name" value="BE_C"/>
</dbReference>
<feature type="domain" description="1,4-alpha-glucan branching enzyme C-terminal" evidence="9">
    <location>
        <begin position="618"/>
        <end position="710"/>
    </location>
</feature>
<keyword evidence="14" id="KW-1185">Reference proteome</keyword>
<evidence type="ECO:0000256" key="2">
    <source>
        <dbReference type="ARBA" id="ARBA00023277"/>
    </source>
</evidence>
<feature type="region of interest" description="Disordered" evidence="6">
    <location>
        <begin position="740"/>
        <end position="771"/>
    </location>
</feature>
<feature type="binding site" evidence="4">
    <location>
        <position position="258"/>
    </location>
    <ligand>
        <name>substrate</name>
    </ligand>
</feature>
<dbReference type="SUPFAM" id="SSF53756">
    <property type="entry name" value="UDP-Glycosyltransferase/glycogen phosphorylase"/>
    <property type="match status" value="1"/>
</dbReference>
<accession>A0A410WSD5</accession>
<feature type="active site" description="Proton donor" evidence="3">
    <location>
        <position position="465"/>
    </location>
</feature>
<dbReference type="EMBL" id="JAMDMJ010000008">
    <property type="protein sequence ID" value="MCY9595446.1"/>
    <property type="molecule type" value="Genomic_DNA"/>
</dbReference>
<feature type="region of interest" description="Disordered" evidence="6">
    <location>
        <begin position="382"/>
        <end position="406"/>
    </location>
</feature>
<feature type="domain" description="Glycoside hydrolase family 57 N-terminal" evidence="8">
    <location>
        <begin position="11"/>
        <end position="259"/>
    </location>
</feature>
<dbReference type="Pfam" id="PF00534">
    <property type="entry name" value="Glycos_transf_1"/>
    <property type="match status" value="1"/>
</dbReference>
<dbReference type="Pfam" id="PF13439">
    <property type="entry name" value="Glyco_transf_4"/>
    <property type="match status" value="1"/>
</dbReference>
<evidence type="ECO:0000313" key="11">
    <source>
        <dbReference type="EMBL" id="MCY9595446.1"/>
    </source>
</evidence>
<dbReference type="AlphaFoldDB" id="A0A410WSD5"/>
<dbReference type="OrthoDB" id="9803279at2"/>
<feature type="compositionally biased region" description="Polar residues" evidence="6">
    <location>
        <begin position="753"/>
        <end position="771"/>
    </location>
</feature>
<reference evidence="12 13" key="1">
    <citation type="submission" date="2018-01" db="EMBL/GenBank/DDBJ databases">
        <title>The whole genome sequencing and assembly of Paenibacillus chitinolyticus KCCM 41400 strain.</title>
        <authorList>
            <person name="Kim J.-Y."/>
            <person name="Park M.-K."/>
            <person name="Lee Y.-J."/>
            <person name="Yi H."/>
            <person name="Bahn Y.-S."/>
            <person name="Kim J.F."/>
            <person name="Lee D.-W."/>
        </authorList>
    </citation>
    <scope>NUCLEOTIDE SEQUENCE [LARGE SCALE GENOMIC DNA]</scope>
    <source>
        <strain evidence="12 13">KCCM 41400</strain>
    </source>
</reference>
<feature type="binding site" evidence="4">
    <location>
        <position position="538"/>
    </location>
    <ligand>
        <name>substrate</name>
    </ligand>
</feature>
<protein>
    <submittedName>
        <fullName evidence="12">DUF1957 domain-containing protein</fullName>
    </submittedName>
</protein>
<feature type="domain" description="Glycosyl transferase family 1" evidence="7">
    <location>
        <begin position="999"/>
        <end position="1150"/>
    </location>
</feature>
<dbReference type="InterPro" id="IPR001296">
    <property type="entry name" value="Glyco_trans_1"/>
</dbReference>
<dbReference type="GeneID" id="95374348"/>
<evidence type="ECO:0000259" key="8">
    <source>
        <dbReference type="Pfam" id="PF03065"/>
    </source>
</evidence>
<evidence type="ECO:0000313" key="12">
    <source>
        <dbReference type="EMBL" id="QAV17220.1"/>
    </source>
</evidence>
<organism evidence="12 13">
    <name type="scientific">Paenibacillus chitinolyticus</name>
    <dbReference type="NCBI Taxonomy" id="79263"/>
    <lineage>
        <taxon>Bacteria</taxon>
        <taxon>Bacillati</taxon>
        <taxon>Bacillota</taxon>
        <taxon>Bacilli</taxon>
        <taxon>Bacillales</taxon>
        <taxon>Paenibacillaceae</taxon>
        <taxon>Paenibacillus</taxon>
    </lineage>
</organism>
<evidence type="ECO:0000256" key="1">
    <source>
        <dbReference type="ARBA" id="ARBA00006821"/>
    </source>
</evidence>
<dbReference type="CDD" id="cd03801">
    <property type="entry name" value="GT4_PimA-like"/>
    <property type="match status" value="1"/>
</dbReference>
<evidence type="ECO:0000259" key="10">
    <source>
        <dbReference type="Pfam" id="PF13439"/>
    </source>
</evidence>
<dbReference type="InterPro" id="IPR027291">
    <property type="entry name" value="Glyco_hydro_38_N_sf"/>
</dbReference>
<dbReference type="Pfam" id="PF09210">
    <property type="entry name" value="BE_C"/>
    <property type="match status" value="1"/>
</dbReference>
<dbReference type="SUPFAM" id="SSF88688">
    <property type="entry name" value="Families 57/38 glycoside transferase middle domain"/>
    <property type="match status" value="1"/>
</dbReference>
<reference evidence="11 14" key="2">
    <citation type="submission" date="2022-05" db="EMBL/GenBank/DDBJ databases">
        <title>Genome Sequencing of Bee-Associated Microbes.</title>
        <authorList>
            <person name="Dunlap C."/>
        </authorList>
    </citation>
    <scope>NUCLEOTIDE SEQUENCE [LARGE SCALE GENOMIC DNA]</scope>
    <source>
        <strain evidence="11 14">NRRL B-23120</strain>
    </source>
</reference>
<evidence type="ECO:0000256" key="3">
    <source>
        <dbReference type="PIRSR" id="PIRSR640042-1"/>
    </source>
</evidence>
<dbReference type="Pfam" id="PF03065">
    <property type="entry name" value="Glyco_hydro_57"/>
    <property type="match status" value="1"/>
</dbReference>
<dbReference type="InterPro" id="IPR037090">
    <property type="entry name" value="57_glycoside_trans_central"/>
</dbReference>
<feature type="binding site" evidence="4">
    <location>
        <position position="241"/>
    </location>
    <ligand>
        <name>substrate</name>
    </ligand>
</feature>